<dbReference type="Proteomes" id="UP000003240">
    <property type="component" value="Unassembled WGS sequence"/>
</dbReference>
<dbReference type="SUPFAM" id="SSF75011">
    <property type="entry name" value="3-carboxy-cis,cis-mucoante lactonizing enzyme"/>
    <property type="match status" value="1"/>
</dbReference>
<gene>
    <name evidence="1" type="ORF">ALO_12346</name>
</gene>
<evidence type="ECO:0000313" key="1">
    <source>
        <dbReference type="EMBL" id="EGO63497.1"/>
    </source>
</evidence>
<reference evidence="1 2" key="1">
    <citation type="journal article" date="2011" name="EMBO J.">
        <title>Structural diversity of bacterial flagellar motors.</title>
        <authorList>
            <person name="Chen S."/>
            <person name="Beeby M."/>
            <person name="Murphy G.E."/>
            <person name="Leadbetter J.R."/>
            <person name="Hendrixson D.R."/>
            <person name="Briegel A."/>
            <person name="Li Z."/>
            <person name="Shi J."/>
            <person name="Tocheva E.I."/>
            <person name="Muller A."/>
            <person name="Dobro M.J."/>
            <person name="Jensen G.J."/>
        </authorList>
    </citation>
    <scope>NUCLEOTIDE SEQUENCE [LARGE SCALE GENOMIC DNA]</scope>
    <source>
        <strain evidence="1 2">DSM 6540</strain>
    </source>
</reference>
<dbReference type="EMBL" id="AFGF01000107">
    <property type="protein sequence ID" value="EGO63497.1"/>
    <property type="molecule type" value="Genomic_DNA"/>
</dbReference>
<dbReference type="STRING" id="1009370.ALO_12346"/>
<comment type="caution">
    <text evidence="1">The sequence shown here is derived from an EMBL/GenBank/DDBJ whole genome shotgun (WGS) entry which is preliminary data.</text>
</comment>
<dbReference type="Gene3D" id="2.130.10.10">
    <property type="entry name" value="YVTN repeat-like/Quinoprotein amine dehydrogenase"/>
    <property type="match status" value="1"/>
</dbReference>
<dbReference type="AlphaFoldDB" id="F7NK56"/>
<dbReference type="InterPro" id="IPR015943">
    <property type="entry name" value="WD40/YVTN_repeat-like_dom_sf"/>
</dbReference>
<sequence>MELVSSIAISPSGTAVTVGGGYLYVFVYHPTAIRRYNLDTLALVDNTQISSVSSNDIRGAVYSDGLVYGAYYSGAYVLKVDYAAGLITPVARANGNMLHAVTTDANYVYFIMANGYRDKYTKGGLSLATRYYSSDARTRTCSGAVISGRYLYTANSMTPGAFTKINLDTLETVANLSFPTVINNRCNDVSIIGDHLYSPMYMAPGKIAKVDLSNFTQEGVTVTTLPLGAGNNENTNPERCLAVGGYLYVQCRTSPNSIIKVDPNTMQIVDTIWHADLGSFVQCRGLAYADGYLYSLTNTRLAKIYVGGDEPAVQSYSFVIGGDL</sequence>
<evidence type="ECO:0000313" key="2">
    <source>
        <dbReference type="Proteomes" id="UP000003240"/>
    </source>
</evidence>
<keyword evidence="2" id="KW-1185">Reference proteome</keyword>
<dbReference type="RefSeq" id="WP_004096060.1">
    <property type="nucleotide sequence ID" value="NZ_AFGF01000107.1"/>
</dbReference>
<name>F7NK56_9FIRM</name>
<organism evidence="1 2">
    <name type="scientific">Acetonema longum DSM 6540</name>
    <dbReference type="NCBI Taxonomy" id="1009370"/>
    <lineage>
        <taxon>Bacteria</taxon>
        <taxon>Bacillati</taxon>
        <taxon>Bacillota</taxon>
        <taxon>Negativicutes</taxon>
        <taxon>Acetonemataceae</taxon>
        <taxon>Acetonema</taxon>
    </lineage>
</organism>
<accession>F7NK56</accession>
<proteinExistence type="predicted"/>
<protein>
    <submittedName>
        <fullName evidence="1">Uncharacterized protein</fullName>
    </submittedName>
</protein>